<protein>
    <submittedName>
        <fullName evidence="5">Thaumatin-like protein</fullName>
    </submittedName>
</protein>
<feature type="disulfide bond" evidence="3">
    <location>
        <begin position="190"/>
        <end position="200"/>
    </location>
</feature>
<dbReference type="PROSITE" id="PS51367">
    <property type="entry name" value="THAUMATIN_2"/>
    <property type="match status" value="1"/>
</dbReference>
<feature type="signal peptide" evidence="4">
    <location>
        <begin position="1"/>
        <end position="21"/>
    </location>
</feature>
<reference evidence="5" key="2">
    <citation type="submission" date="2023-06" db="EMBL/GenBank/DDBJ databases">
        <authorList>
            <person name="Ma L."/>
            <person name="Liu K.-W."/>
            <person name="Li Z."/>
            <person name="Hsiao Y.-Y."/>
            <person name="Qi Y."/>
            <person name="Fu T."/>
            <person name="Tang G."/>
            <person name="Zhang D."/>
            <person name="Sun W.-H."/>
            <person name="Liu D.-K."/>
            <person name="Li Y."/>
            <person name="Chen G.-Z."/>
            <person name="Liu X.-D."/>
            <person name="Liao X.-Y."/>
            <person name="Jiang Y.-T."/>
            <person name="Yu X."/>
            <person name="Hao Y."/>
            <person name="Huang J."/>
            <person name="Zhao X.-W."/>
            <person name="Ke S."/>
            <person name="Chen Y.-Y."/>
            <person name="Wu W.-L."/>
            <person name="Hsu J.-L."/>
            <person name="Lin Y.-F."/>
            <person name="Huang M.-D."/>
            <person name="Li C.-Y."/>
            <person name="Huang L."/>
            <person name="Wang Z.-W."/>
            <person name="Zhao X."/>
            <person name="Zhong W.-Y."/>
            <person name="Peng D.-H."/>
            <person name="Ahmad S."/>
            <person name="Lan S."/>
            <person name="Zhang J.-S."/>
            <person name="Tsai W.-C."/>
            <person name="Van De Peer Y."/>
            <person name="Liu Z.-J."/>
        </authorList>
    </citation>
    <scope>NUCLEOTIDE SEQUENCE</scope>
    <source>
        <strain evidence="5">CP</strain>
        <tissue evidence="5">Leaves</tissue>
    </source>
</reference>
<dbReference type="InterPro" id="IPR037176">
    <property type="entry name" value="Osmotin/thaumatin-like_sf"/>
</dbReference>
<feature type="disulfide bond" evidence="3">
    <location>
        <begin position="180"/>
        <end position="189"/>
    </location>
</feature>
<dbReference type="EMBL" id="JAUJYO010000010">
    <property type="protein sequence ID" value="KAK1306381.1"/>
    <property type="molecule type" value="Genomic_DNA"/>
</dbReference>
<feature type="disulfide bond" evidence="3">
    <location>
        <begin position="94"/>
        <end position="100"/>
    </location>
</feature>
<name>A0AAV9DYG5_ACOCL</name>
<dbReference type="CDD" id="cd09218">
    <property type="entry name" value="TLP-PA"/>
    <property type="match status" value="1"/>
</dbReference>
<dbReference type="AlphaFoldDB" id="A0AAV9DYG5"/>
<keyword evidence="6" id="KW-1185">Reference proteome</keyword>
<reference evidence="5" key="1">
    <citation type="journal article" date="2023" name="Nat. Commun.">
        <title>Diploid and tetraploid genomes of Acorus and the evolution of monocots.</title>
        <authorList>
            <person name="Ma L."/>
            <person name="Liu K.W."/>
            <person name="Li Z."/>
            <person name="Hsiao Y.Y."/>
            <person name="Qi Y."/>
            <person name="Fu T."/>
            <person name="Tang G.D."/>
            <person name="Zhang D."/>
            <person name="Sun W.H."/>
            <person name="Liu D.K."/>
            <person name="Li Y."/>
            <person name="Chen G.Z."/>
            <person name="Liu X.D."/>
            <person name="Liao X.Y."/>
            <person name="Jiang Y.T."/>
            <person name="Yu X."/>
            <person name="Hao Y."/>
            <person name="Huang J."/>
            <person name="Zhao X.W."/>
            <person name="Ke S."/>
            <person name="Chen Y.Y."/>
            <person name="Wu W.L."/>
            <person name="Hsu J.L."/>
            <person name="Lin Y.F."/>
            <person name="Huang M.D."/>
            <person name="Li C.Y."/>
            <person name="Huang L."/>
            <person name="Wang Z.W."/>
            <person name="Zhao X."/>
            <person name="Zhong W.Y."/>
            <person name="Peng D.H."/>
            <person name="Ahmad S."/>
            <person name="Lan S."/>
            <person name="Zhang J.S."/>
            <person name="Tsai W.C."/>
            <person name="Van de Peer Y."/>
            <person name="Liu Z.J."/>
        </authorList>
    </citation>
    <scope>NUCLEOTIDE SEQUENCE</scope>
    <source>
        <strain evidence="5">CP</strain>
    </source>
</reference>
<keyword evidence="4" id="KW-0732">Signal</keyword>
<evidence type="ECO:0000313" key="6">
    <source>
        <dbReference type="Proteomes" id="UP001180020"/>
    </source>
</evidence>
<sequence>MAFLHLLIALALTASSVLVKATLFTLRNNCDGPVWPGIQPGSGHPALLNGGFRLAPNDSARIPAPPGWSGRFWARRGCSFDPVTGRGACATGDCGGSLECAGAGGAPPVTLAEFTLDAPVDFYDVSLVDGYNLPVSVVPIGGSGDMCRPVTCVSDLNRSCPGPLRVTRADGAVVACMSACMAFNRPEFCCTGQHGSPATCGPTEYSRVFKRACPSAYSYAYDDATSTFTCKDHWTVLHLIDIKVLLLFAFPTPALAVFAF</sequence>
<evidence type="ECO:0000313" key="5">
    <source>
        <dbReference type="EMBL" id="KAK1306381.1"/>
    </source>
</evidence>
<gene>
    <name evidence="5" type="ORF">QJS10_CPA10g00127</name>
</gene>
<organism evidence="5 6">
    <name type="scientific">Acorus calamus</name>
    <name type="common">Sweet flag</name>
    <dbReference type="NCBI Taxonomy" id="4465"/>
    <lineage>
        <taxon>Eukaryota</taxon>
        <taxon>Viridiplantae</taxon>
        <taxon>Streptophyta</taxon>
        <taxon>Embryophyta</taxon>
        <taxon>Tracheophyta</taxon>
        <taxon>Spermatophyta</taxon>
        <taxon>Magnoliopsida</taxon>
        <taxon>Liliopsida</taxon>
        <taxon>Acoraceae</taxon>
        <taxon>Acorus</taxon>
    </lineage>
</organism>
<dbReference type="Gene3D" id="2.60.110.10">
    <property type="entry name" value="Thaumatin"/>
    <property type="match status" value="1"/>
</dbReference>
<comment type="caution">
    <text evidence="5">The sequence shown here is derived from an EMBL/GenBank/DDBJ whole genome shotgun (WGS) entry which is preliminary data.</text>
</comment>
<dbReference type="SUPFAM" id="SSF49870">
    <property type="entry name" value="Osmotin, thaumatin-like protein"/>
    <property type="match status" value="1"/>
</dbReference>
<feature type="disulfide bond" evidence="3">
    <location>
        <begin position="78"/>
        <end position="89"/>
    </location>
</feature>
<dbReference type="InterPro" id="IPR017949">
    <property type="entry name" value="Thaumatin_CS"/>
</dbReference>
<evidence type="ECO:0000256" key="1">
    <source>
        <dbReference type="ARBA" id="ARBA00010607"/>
    </source>
</evidence>
<accession>A0AAV9DYG5</accession>
<evidence type="ECO:0000256" key="2">
    <source>
        <dbReference type="ARBA" id="ARBA00023157"/>
    </source>
</evidence>
<feature type="chain" id="PRO_5043709633" evidence="4">
    <location>
        <begin position="22"/>
        <end position="260"/>
    </location>
</feature>
<evidence type="ECO:0000256" key="3">
    <source>
        <dbReference type="PIRSR" id="PIRSR002703-1"/>
    </source>
</evidence>
<feature type="disulfide bond" evidence="3">
    <location>
        <begin position="152"/>
        <end position="213"/>
    </location>
</feature>
<dbReference type="Pfam" id="PF00314">
    <property type="entry name" value="Thaumatin"/>
    <property type="match status" value="1"/>
</dbReference>
<keyword evidence="2 3" id="KW-1015">Disulfide bond</keyword>
<dbReference type="SMART" id="SM00205">
    <property type="entry name" value="THN"/>
    <property type="match status" value="1"/>
</dbReference>
<evidence type="ECO:0000256" key="4">
    <source>
        <dbReference type="SAM" id="SignalP"/>
    </source>
</evidence>
<dbReference type="InterPro" id="IPR001938">
    <property type="entry name" value="Thaumatin"/>
</dbReference>
<feature type="disulfide bond" evidence="3">
    <location>
        <begin position="160"/>
        <end position="176"/>
    </location>
</feature>
<dbReference type="PIRSF" id="PIRSF002703">
    <property type="entry name" value="Thaumatin"/>
    <property type="match status" value="1"/>
</dbReference>
<dbReference type="FunFam" id="2.60.110.10:FF:000002">
    <property type="entry name" value="Thaumatin-like protein 1a"/>
    <property type="match status" value="1"/>
</dbReference>
<dbReference type="Proteomes" id="UP001180020">
    <property type="component" value="Unassembled WGS sequence"/>
</dbReference>
<proteinExistence type="inferred from homology"/>
<dbReference type="PRINTS" id="PR00347">
    <property type="entry name" value="THAUMATIN"/>
</dbReference>
<feature type="disulfide bond" evidence="3">
    <location>
        <begin position="147"/>
        <end position="230"/>
    </location>
</feature>
<comment type="similarity">
    <text evidence="1">Belongs to the thaumatin family.</text>
</comment>
<dbReference type="PROSITE" id="PS00316">
    <property type="entry name" value="THAUMATIN_1"/>
    <property type="match status" value="1"/>
</dbReference>
<dbReference type="PANTHER" id="PTHR31048">
    <property type="entry name" value="OS03G0233200 PROTEIN"/>
    <property type="match status" value="1"/>
</dbReference>